<sequence length="58" mass="6603">MRSSSKKPTILDSVQFCEGVPAISAYKKYLLNVGSLWIFKSLGGRNSTTNYKEKFQRK</sequence>
<dbReference type="AlphaFoldDB" id="M6BH43"/>
<gene>
    <name evidence="1" type="ORF">LEP1GSC016_4011</name>
</gene>
<reference evidence="1 2" key="1">
    <citation type="submission" date="2013-01" db="EMBL/GenBank/DDBJ databases">
        <authorList>
            <person name="Harkins D.M."/>
            <person name="Durkin A.S."/>
            <person name="Brinkac L.M."/>
            <person name="Haft D.H."/>
            <person name="Selengut J.D."/>
            <person name="Sanka R."/>
            <person name="DePew J."/>
            <person name="Purushe J."/>
            <person name="Galloway R.L."/>
            <person name="Vinetz J.M."/>
            <person name="Sutton G.G."/>
            <person name="Nierman W.C."/>
            <person name="Fouts D.E."/>
        </authorList>
    </citation>
    <scope>NUCLEOTIDE SEQUENCE [LARGE SCALE GENOMIC DNA]</scope>
    <source>
        <strain evidence="1 2">Sponselee CDC</strain>
    </source>
</reference>
<dbReference type="Proteomes" id="UP000011873">
    <property type="component" value="Unassembled WGS sequence"/>
</dbReference>
<name>M6BH43_LEPBO</name>
<dbReference type="PATRIC" id="fig|1218567.3.peg.3660"/>
<proteinExistence type="predicted"/>
<accession>M6BH43</accession>
<evidence type="ECO:0000313" key="1">
    <source>
        <dbReference type="EMBL" id="EMJ78864.1"/>
    </source>
</evidence>
<dbReference type="EMBL" id="ANMU01000143">
    <property type="protein sequence ID" value="EMJ78864.1"/>
    <property type="molecule type" value="Genomic_DNA"/>
</dbReference>
<comment type="caution">
    <text evidence="1">The sequence shown here is derived from an EMBL/GenBank/DDBJ whole genome shotgun (WGS) entry which is preliminary data.</text>
</comment>
<organism evidence="1 2">
    <name type="scientific">Leptospira borgpetersenii serovar Hardjo-bovis str. Sponselee</name>
    <dbReference type="NCBI Taxonomy" id="1303729"/>
    <lineage>
        <taxon>Bacteria</taxon>
        <taxon>Pseudomonadati</taxon>
        <taxon>Spirochaetota</taxon>
        <taxon>Spirochaetia</taxon>
        <taxon>Leptospirales</taxon>
        <taxon>Leptospiraceae</taxon>
        <taxon>Leptospira</taxon>
    </lineage>
</organism>
<protein>
    <submittedName>
        <fullName evidence="1">Uncharacterized protein</fullName>
    </submittedName>
</protein>
<evidence type="ECO:0000313" key="2">
    <source>
        <dbReference type="Proteomes" id="UP000011873"/>
    </source>
</evidence>